<evidence type="ECO:0000256" key="9">
    <source>
        <dbReference type="ARBA" id="ARBA00023136"/>
    </source>
</evidence>
<dbReference type="Gene3D" id="3.90.550.50">
    <property type="match status" value="1"/>
</dbReference>
<evidence type="ECO:0000256" key="3">
    <source>
        <dbReference type="ARBA" id="ARBA00022676"/>
    </source>
</evidence>
<reference evidence="11 12" key="1">
    <citation type="journal article" date="2008" name="Nature">
        <title>The Trichoplax genome and the nature of placozoans.</title>
        <authorList>
            <person name="Srivastava M."/>
            <person name="Begovic E."/>
            <person name="Chapman J."/>
            <person name="Putnam N.H."/>
            <person name="Hellsten U."/>
            <person name="Kawashima T."/>
            <person name="Kuo A."/>
            <person name="Mitros T."/>
            <person name="Salamov A."/>
            <person name="Carpenter M.L."/>
            <person name="Signorovitch A.Y."/>
            <person name="Moreno M.A."/>
            <person name="Kamm K."/>
            <person name="Grimwood J."/>
            <person name="Schmutz J."/>
            <person name="Shapiro H."/>
            <person name="Grigoriev I.V."/>
            <person name="Buss L.W."/>
            <person name="Schierwater B."/>
            <person name="Dellaporta S.L."/>
            <person name="Rokhsar D.S."/>
        </authorList>
    </citation>
    <scope>NUCLEOTIDE SEQUENCE [LARGE SCALE GENOMIC DNA]</scope>
    <source>
        <strain evidence="11 12">Grell-BS-1999</strain>
    </source>
</reference>
<feature type="non-terminal residue" evidence="11">
    <location>
        <position position="1"/>
    </location>
</feature>
<keyword evidence="5" id="KW-0812">Transmembrane</keyword>
<keyword evidence="9" id="KW-0472">Membrane</keyword>
<dbReference type="GO" id="GO:0006493">
    <property type="term" value="P:protein O-linked glycosylation"/>
    <property type="evidence" value="ECO:0000318"/>
    <property type="project" value="GO_Central"/>
</dbReference>
<dbReference type="PANTHER" id="PTHR11214">
    <property type="entry name" value="BETA-1,3-N-ACETYLGLUCOSAMINYLTRANSFERASE"/>
    <property type="match status" value="1"/>
</dbReference>
<keyword evidence="3 10" id="KW-0328">Glycosyltransferase</keyword>
<dbReference type="GO" id="GO:0000139">
    <property type="term" value="C:Golgi membrane"/>
    <property type="evidence" value="ECO:0000318"/>
    <property type="project" value="GO_Central"/>
</dbReference>
<dbReference type="GO" id="GO:0016758">
    <property type="term" value="F:hexosyltransferase activity"/>
    <property type="evidence" value="ECO:0007669"/>
    <property type="project" value="InterPro"/>
</dbReference>
<gene>
    <name evidence="11" type="ORF">TRIADDRAFT_7506</name>
</gene>
<sequence>KDNKIMEQVYEEARLHKDIVLGIIDENRRSLTEKTVLGMLWAQLYCQPTFFYKGDDDVWVNQFRLYIYALQANRSFEAPTNSFWRGFVAVDNRKPIRNKNSKYYLSMQDFSEDLFPPFCSGFAYILSNHVLQEMTRMIKEVEMIPLVDDVYVGLLANKSGIR</sequence>
<proteinExistence type="inferred from homology"/>
<comment type="subcellular location">
    <subcellularLocation>
        <location evidence="1 10">Golgi apparatus membrane</location>
        <topology evidence="1 10">Single-pass type II membrane protein</topology>
    </subcellularLocation>
</comment>
<keyword evidence="4" id="KW-0808">Transferase</keyword>
<evidence type="ECO:0000256" key="1">
    <source>
        <dbReference type="ARBA" id="ARBA00004323"/>
    </source>
</evidence>
<dbReference type="PhylomeDB" id="B3RSX8"/>
<dbReference type="Proteomes" id="UP000009022">
    <property type="component" value="Unassembled WGS sequence"/>
</dbReference>
<keyword evidence="6" id="KW-0735">Signal-anchor</keyword>
<evidence type="ECO:0000313" key="12">
    <source>
        <dbReference type="Proteomes" id="UP000009022"/>
    </source>
</evidence>
<dbReference type="EMBL" id="DS985243">
    <property type="protein sequence ID" value="EDV26600.1"/>
    <property type="molecule type" value="Genomic_DNA"/>
</dbReference>
<dbReference type="EC" id="2.4.1.-" evidence="10"/>
<keyword evidence="7" id="KW-1133">Transmembrane helix</keyword>
<evidence type="ECO:0000256" key="7">
    <source>
        <dbReference type="ARBA" id="ARBA00022989"/>
    </source>
</evidence>
<dbReference type="InParanoid" id="B3RSX8"/>
<organism evidence="11 12">
    <name type="scientific">Trichoplax adhaerens</name>
    <name type="common">Trichoplax reptans</name>
    <dbReference type="NCBI Taxonomy" id="10228"/>
    <lineage>
        <taxon>Eukaryota</taxon>
        <taxon>Metazoa</taxon>
        <taxon>Placozoa</taxon>
        <taxon>Uniplacotomia</taxon>
        <taxon>Trichoplacea</taxon>
        <taxon>Trichoplacidae</taxon>
        <taxon>Trichoplax</taxon>
    </lineage>
</organism>
<evidence type="ECO:0000313" key="11">
    <source>
        <dbReference type="EMBL" id="EDV26600.1"/>
    </source>
</evidence>
<keyword evidence="12" id="KW-1185">Reference proteome</keyword>
<dbReference type="OrthoDB" id="5512589at2759"/>
<dbReference type="AlphaFoldDB" id="B3RSX8"/>
<dbReference type="PANTHER" id="PTHR11214:SF365">
    <property type="entry name" value="HEXOSYLTRANSFERASE"/>
    <property type="match status" value="1"/>
</dbReference>
<evidence type="ECO:0000256" key="4">
    <source>
        <dbReference type="ARBA" id="ARBA00022679"/>
    </source>
</evidence>
<dbReference type="InterPro" id="IPR002659">
    <property type="entry name" value="Glyco_trans_31"/>
</dbReference>
<dbReference type="GeneID" id="6752335"/>
<dbReference type="eggNOG" id="KOG2287">
    <property type="taxonomic scope" value="Eukaryota"/>
</dbReference>
<dbReference type="OMA" id="INDRKEC"/>
<dbReference type="HOGENOM" id="CLU_036849_6_1_1"/>
<dbReference type="Pfam" id="PF01762">
    <property type="entry name" value="Galactosyl_T"/>
    <property type="match status" value="1"/>
</dbReference>
<dbReference type="KEGG" id="tad:TRIADDRAFT_7506"/>
<protein>
    <recommendedName>
        <fullName evidence="10">Hexosyltransferase</fullName>
        <ecNumber evidence="10">2.4.1.-</ecNumber>
    </recommendedName>
</protein>
<accession>B3RSX8</accession>
<comment type="similarity">
    <text evidence="2 10">Belongs to the glycosyltransferase 31 family.</text>
</comment>
<dbReference type="GO" id="GO:0016757">
    <property type="term" value="F:glycosyltransferase activity"/>
    <property type="evidence" value="ECO:0000318"/>
    <property type="project" value="GO_Central"/>
</dbReference>
<dbReference type="RefSeq" id="XP_002110596.1">
    <property type="nucleotide sequence ID" value="XM_002110560.1"/>
</dbReference>
<evidence type="ECO:0000256" key="2">
    <source>
        <dbReference type="ARBA" id="ARBA00008661"/>
    </source>
</evidence>
<dbReference type="FunFam" id="3.90.550.50:FF:000167">
    <property type="entry name" value="Hexosyltransferase"/>
    <property type="match status" value="1"/>
</dbReference>
<feature type="non-terminal residue" evidence="11">
    <location>
        <position position="162"/>
    </location>
</feature>
<evidence type="ECO:0000256" key="5">
    <source>
        <dbReference type="ARBA" id="ARBA00022692"/>
    </source>
</evidence>
<evidence type="ECO:0000256" key="8">
    <source>
        <dbReference type="ARBA" id="ARBA00023034"/>
    </source>
</evidence>
<keyword evidence="8 10" id="KW-0333">Golgi apparatus</keyword>
<evidence type="ECO:0000256" key="10">
    <source>
        <dbReference type="RuleBase" id="RU363063"/>
    </source>
</evidence>
<dbReference type="STRING" id="10228.B3RSX8"/>
<dbReference type="CTD" id="6752335"/>
<name>B3RSX8_TRIAD</name>
<evidence type="ECO:0000256" key="6">
    <source>
        <dbReference type="ARBA" id="ARBA00022968"/>
    </source>
</evidence>